<dbReference type="InterPro" id="IPR007358">
    <property type="entry name" value="Nucleoid_associated_NdpA"/>
</dbReference>
<reference evidence="1 2" key="1">
    <citation type="submission" date="2020-10" db="EMBL/GenBank/DDBJ databases">
        <title>Olsenella immobilis sp.nov., isolated from the mud in a fermentation cellar used for the production of Chinese strong-flavoured liquor.</title>
        <authorList>
            <person name="Lu L."/>
        </authorList>
    </citation>
    <scope>NUCLEOTIDE SEQUENCE [LARGE SCALE GENOMIC DNA]</scope>
    <source>
        <strain evidence="1 2">LZLJ-2</strain>
    </source>
</reference>
<accession>A0A7S7RV49</accession>
<sequence>MLRVSQAILHVFDFEAGSTFFSERPLDLSERPTRSYVQRHLRKISSNAESRHGSFAPGSNFATELASYFAGVREFVEFSVEIAQWFWEELRRTEDLEQCDLLIADFTDTDEGASDASSTKDELDAVFDGPVGRRFFAILLLPRKQTFAHEVDGEANDICRQDSTLPNPSQKVDSYVLVDAETRAIDFHDKERSLGGTKTMVIPEKFLQCSSEASSHEVIDEVNVIVRDVAEEYGLTPAVEVSRAKAVVARHADVDEAFAPVEVGHEVFRDRPDVQRRYEERVHAAALPEEAPVRRGVANRLARSHRIRTDTGIEITFPSELAEKPGYLDFETGADGRISITIGNVAKIENRS</sequence>
<name>A0A7S7RV49_9ACTN</name>
<dbReference type="GO" id="GO:0009295">
    <property type="term" value="C:nucleoid"/>
    <property type="evidence" value="ECO:0007669"/>
    <property type="project" value="InterPro"/>
</dbReference>
<proteinExistence type="predicted"/>
<evidence type="ECO:0000313" key="1">
    <source>
        <dbReference type="EMBL" id="QOY61112.1"/>
    </source>
</evidence>
<dbReference type="EMBL" id="CP063767">
    <property type="protein sequence ID" value="QOY61112.1"/>
    <property type="molecule type" value="Genomic_DNA"/>
</dbReference>
<dbReference type="Proteomes" id="UP000593735">
    <property type="component" value="Chromosome"/>
</dbReference>
<gene>
    <name evidence="1" type="ORF">INP52_02595</name>
</gene>
<dbReference type="KEGG" id="tio:INP52_02595"/>
<dbReference type="Pfam" id="PF04245">
    <property type="entry name" value="NA37"/>
    <property type="match status" value="1"/>
</dbReference>
<dbReference type="RefSeq" id="WP_194372167.1">
    <property type="nucleotide sequence ID" value="NZ_CP063767.1"/>
</dbReference>
<protein>
    <submittedName>
        <fullName evidence="1">Nucleoid-associated protein</fullName>
    </submittedName>
</protein>
<dbReference type="AlphaFoldDB" id="A0A7S7RV49"/>
<keyword evidence="2" id="KW-1185">Reference proteome</keyword>
<evidence type="ECO:0000313" key="2">
    <source>
        <dbReference type="Proteomes" id="UP000593735"/>
    </source>
</evidence>
<organism evidence="1 2">
    <name type="scientific">Thermophilibacter immobilis</name>
    <dbReference type="NCBI Taxonomy" id="2779519"/>
    <lineage>
        <taxon>Bacteria</taxon>
        <taxon>Bacillati</taxon>
        <taxon>Actinomycetota</taxon>
        <taxon>Coriobacteriia</taxon>
        <taxon>Coriobacteriales</taxon>
        <taxon>Atopobiaceae</taxon>
        <taxon>Thermophilibacter</taxon>
    </lineage>
</organism>